<evidence type="ECO:0000256" key="3">
    <source>
        <dbReference type="ARBA" id="ARBA00022507"/>
    </source>
</evidence>
<dbReference type="PANTHER" id="PTHR28097:SF1">
    <property type="entry name" value="PHEROMONE A FACTOR RECEPTOR"/>
    <property type="match status" value="1"/>
</dbReference>
<feature type="transmembrane region" description="Helical" evidence="10">
    <location>
        <begin position="31"/>
        <end position="52"/>
    </location>
</feature>
<keyword evidence="9" id="KW-0807">Transducer</keyword>
<protein>
    <submittedName>
        <fullName evidence="11">Uncharacterized protein Slrcb3</fullName>
    </submittedName>
</protein>
<dbReference type="CDD" id="cd14966">
    <property type="entry name" value="7tmD_STE3"/>
    <property type="match status" value="1"/>
</dbReference>
<dbReference type="InterPro" id="IPR001499">
    <property type="entry name" value="GPCR_STE3"/>
</dbReference>
<dbReference type="OrthoDB" id="2874149at2759"/>
<dbReference type="Proteomes" id="UP000008064">
    <property type="component" value="Unassembled WGS sequence"/>
</dbReference>
<dbReference type="GO" id="GO:0005886">
    <property type="term" value="C:plasma membrane"/>
    <property type="evidence" value="ECO:0007669"/>
    <property type="project" value="TreeGrafter"/>
</dbReference>
<feature type="transmembrane region" description="Helical" evidence="10">
    <location>
        <begin position="261"/>
        <end position="284"/>
    </location>
</feature>
<reference evidence="11" key="1">
    <citation type="submission" date="2011-04" db="EMBL/GenBank/DDBJ databases">
        <title>Evolution of plant cell wall degrading machinery underlies the functional diversity of forest fungi.</title>
        <authorList>
            <consortium name="US DOE Joint Genome Institute (JGI-PGF)"/>
            <person name="Eastwood D.C."/>
            <person name="Floudas D."/>
            <person name="Binder M."/>
            <person name="Majcherczyk A."/>
            <person name="Schneider P."/>
            <person name="Aerts A."/>
            <person name="Asiegbu F.O."/>
            <person name="Baker S.E."/>
            <person name="Barry K."/>
            <person name="Bendiksby M."/>
            <person name="Blumentritt M."/>
            <person name="Coutinho P.M."/>
            <person name="Cullen D."/>
            <person name="Cullen D."/>
            <person name="Gathman A."/>
            <person name="Goodell B."/>
            <person name="Henrissat B."/>
            <person name="Ihrmark K."/>
            <person name="Kauserud H."/>
            <person name="Kohler A."/>
            <person name="LaButti K."/>
            <person name="Lapidus A."/>
            <person name="Lavin J.L."/>
            <person name="Lee Y.-H."/>
            <person name="Lindquist E."/>
            <person name="Lilly W."/>
            <person name="Lucas S."/>
            <person name="Morin E."/>
            <person name="Murat C."/>
            <person name="Oguiza J.A."/>
            <person name="Park J."/>
            <person name="Pisabarro A.G."/>
            <person name="Riley R."/>
            <person name="Rosling A."/>
            <person name="Salamov A."/>
            <person name="Schmidt O."/>
            <person name="Schmutz J."/>
            <person name="Skrede I."/>
            <person name="Stenlid J."/>
            <person name="Wiebenga A."/>
            <person name="Xie X."/>
            <person name="Kues U."/>
            <person name="Hibbett D.S."/>
            <person name="Hoffmeister D."/>
            <person name="Hogberg N."/>
            <person name="Martin F."/>
            <person name="Grigoriev I.V."/>
            <person name="Watkinson S.C."/>
        </authorList>
    </citation>
    <scope>NUCLEOTIDE SEQUENCE</scope>
    <source>
        <strain evidence="11">S7.9</strain>
    </source>
</reference>
<feature type="transmembrane region" description="Helical" evidence="10">
    <location>
        <begin position="6"/>
        <end position="24"/>
    </location>
</feature>
<keyword evidence="5 10" id="KW-1133">Transmembrane helix</keyword>
<keyword evidence="4 10" id="KW-0812">Transmembrane</keyword>
<dbReference type="RefSeq" id="XP_007314958.1">
    <property type="nucleotide sequence ID" value="XM_007314896.1"/>
</dbReference>
<dbReference type="PRINTS" id="PR00899">
    <property type="entry name" value="GPCRSTE3"/>
</dbReference>
<keyword evidence="3" id="KW-0589">Pheromone response</keyword>
<feature type="transmembrane region" description="Helical" evidence="10">
    <location>
        <begin position="202"/>
        <end position="226"/>
    </location>
</feature>
<dbReference type="GeneID" id="18812645"/>
<gene>
    <name evidence="11" type="primary">Slrcb3</name>
    <name evidence="11" type="ORF">SERLADRAFT_406183</name>
</gene>
<keyword evidence="6" id="KW-0297">G-protein coupled receptor</keyword>
<evidence type="ECO:0000256" key="1">
    <source>
        <dbReference type="ARBA" id="ARBA00004141"/>
    </source>
</evidence>
<evidence type="ECO:0000256" key="10">
    <source>
        <dbReference type="SAM" id="Phobius"/>
    </source>
</evidence>
<comment type="subcellular location">
    <subcellularLocation>
        <location evidence="1">Membrane</location>
        <topology evidence="1">Multi-pass membrane protein</topology>
    </subcellularLocation>
</comment>
<dbReference type="Pfam" id="PF02076">
    <property type="entry name" value="STE3"/>
    <property type="match status" value="1"/>
</dbReference>
<comment type="similarity">
    <text evidence="2">Belongs to the G-protein coupled receptor 4 family.</text>
</comment>
<dbReference type="PRINTS" id="PR00900">
    <property type="entry name" value="PHEROMONEAR"/>
</dbReference>
<dbReference type="GO" id="GO:0000750">
    <property type="term" value="P:pheromone-dependent signal transduction involved in conjugation with cellular fusion"/>
    <property type="evidence" value="ECO:0007669"/>
    <property type="project" value="TreeGrafter"/>
</dbReference>
<organism>
    <name type="scientific">Serpula lacrymans var. lacrymans (strain S7.9)</name>
    <name type="common">Dry rot fungus</name>
    <dbReference type="NCBI Taxonomy" id="578457"/>
    <lineage>
        <taxon>Eukaryota</taxon>
        <taxon>Fungi</taxon>
        <taxon>Dikarya</taxon>
        <taxon>Basidiomycota</taxon>
        <taxon>Agaricomycotina</taxon>
        <taxon>Agaricomycetes</taxon>
        <taxon>Agaricomycetidae</taxon>
        <taxon>Boletales</taxon>
        <taxon>Coniophorineae</taxon>
        <taxon>Serpulaceae</taxon>
        <taxon>Serpula</taxon>
    </lineage>
</organism>
<evidence type="ECO:0000256" key="6">
    <source>
        <dbReference type="ARBA" id="ARBA00023040"/>
    </source>
</evidence>
<evidence type="ECO:0000256" key="7">
    <source>
        <dbReference type="ARBA" id="ARBA00023136"/>
    </source>
</evidence>
<dbReference type="AlphaFoldDB" id="F8NKI4"/>
<dbReference type="HOGENOM" id="CLU_027592_0_0_1"/>
<evidence type="ECO:0000313" key="11">
    <source>
        <dbReference type="EMBL" id="EGO28759.1"/>
    </source>
</evidence>
<feature type="transmembrane region" description="Helical" evidence="10">
    <location>
        <begin position="110"/>
        <end position="130"/>
    </location>
</feature>
<evidence type="ECO:0000256" key="9">
    <source>
        <dbReference type="ARBA" id="ARBA00023224"/>
    </source>
</evidence>
<feature type="transmembrane region" description="Helical" evidence="10">
    <location>
        <begin position="72"/>
        <end position="89"/>
    </location>
</feature>
<dbReference type="KEGG" id="sla:SERLADRAFT_406183"/>
<dbReference type="InterPro" id="IPR001546">
    <property type="entry name" value="GPCR_Pheromne_A_rcpt"/>
</dbReference>
<keyword evidence="8" id="KW-0675">Receptor</keyword>
<evidence type="ECO:0000256" key="2">
    <source>
        <dbReference type="ARBA" id="ARBA00011085"/>
    </source>
</evidence>
<dbReference type="EMBL" id="GL945430">
    <property type="protein sequence ID" value="EGO28759.1"/>
    <property type="molecule type" value="Genomic_DNA"/>
</dbReference>
<evidence type="ECO:0000256" key="5">
    <source>
        <dbReference type="ARBA" id="ARBA00022989"/>
    </source>
</evidence>
<evidence type="ECO:0000256" key="4">
    <source>
        <dbReference type="ARBA" id="ARBA00022692"/>
    </source>
</evidence>
<proteinExistence type="inferred from homology"/>
<accession>F8NKI4</accession>
<evidence type="ECO:0000256" key="8">
    <source>
        <dbReference type="ARBA" id="ARBA00023170"/>
    </source>
</evidence>
<dbReference type="PANTHER" id="PTHR28097">
    <property type="entry name" value="PHEROMONE A FACTOR RECEPTOR"/>
    <property type="match status" value="1"/>
</dbReference>
<sequence>MFAQLPVVAFLCAVLVLIPFPWHWRAGTVSTLAISVWLFVSNLIFGIDAIIWGDTVLSVAPVWCDIATKIQMGSNVALPAAMFCLCMHLERVSSVRQARTTCSEKRRRQIVDSLLCFGVPAIYMALHYVVQGHRFDIVEGFGCRPTIYVSVASIFLIWVPPLFFSVGACIFAAMAFSHFWRRRATFAKHLQNSNTALTTGRYFRLMCMAIVEMFFGLLVTSLNMWFSLRGGLRPWISWGNVHSNFSEVAYFPLAIIPQAELAWTFALWFMIPIASIIFFGFFAFGQDAMKEYAATFAWIKHNVLRLPDTASAGFGFMSSRITAETEAITPPFLILPP</sequence>
<dbReference type="GO" id="GO:0004933">
    <property type="term" value="F:mating-type a-factor pheromone receptor activity"/>
    <property type="evidence" value="ECO:0007669"/>
    <property type="project" value="InterPro"/>
</dbReference>
<feature type="transmembrane region" description="Helical" evidence="10">
    <location>
        <begin position="150"/>
        <end position="181"/>
    </location>
</feature>
<keyword evidence="7 10" id="KW-0472">Membrane</keyword>
<name>F8NKI4_SERL9</name>